<dbReference type="GO" id="GO:0008270">
    <property type="term" value="F:zinc ion binding"/>
    <property type="evidence" value="ECO:0007669"/>
    <property type="project" value="UniProtKB-UniRule"/>
</dbReference>
<gene>
    <name evidence="7" type="primary">ybeY</name>
    <name evidence="8" type="ORF">CQA62_00580</name>
</gene>
<dbReference type="PANTHER" id="PTHR46986:SF1">
    <property type="entry name" value="ENDORIBONUCLEASE YBEY, CHLOROPLASTIC"/>
    <property type="match status" value="1"/>
</dbReference>
<dbReference type="PROSITE" id="PS01306">
    <property type="entry name" value="UPF0054"/>
    <property type="match status" value="1"/>
</dbReference>
<accession>A0A3D8IXF5</accession>
<dbReference type="GO" id="GO:0004222">
    <property type="term" value="F:metalloendopeptidase activity"/>
    <property type="evidence" value="ECO:0007669"/>
    <property type="project" value="InterPro"/>
</dbReference>
<reference evidence="8 9" key="1">
    <citation type="submission" date="2018-04" db="EMBL/GenBank/DDBJ databases">
        <title>Novel Campyloabacter and Helicobacter Species and Strains.</title>
        <authorList>
            <person name="Mannion A.J."/>
            <person name="Shen Z."/>
            <person name="Fox J.G."/>
        </authorList>
    </citation>
    <scope>NUCLEOTIDE SEQUENCE [LARGE SCALE GENOMIC DNA]</scope>
    <source>
        <strain evidence="8 9">ATCC 700242</strain>
    </source>
</reference>
<dbReference type="AlphaFoldDB" id="A0A3D8IXF5"/>
<keyword evidence="7" id="KW-0963">Cytoplasm</keyword>
<dbReference type="EC" id="3.1.-.-" evidence="7"/>
<dbReference type="HAMAP" id="MF_00009">
    <property type="entry name" value="Endoribonucl_YbeY"/>
    <property type="match status" value="1"/>
</dbReference>
<dbReference type="GO" id="GO:0005737">
    <property type="term" value="C:cytoplasm"/>
    <property type="evidence" value="ECO:0007669"/>
    <property type="project" value="UniProtKB-SubCell"/>
</dbReference>
<dbReference type="SUPFAM" id="SSF55486">
    <property type="entry name" value="Metalloproteases ('zincins'), catalytic domain"/>
    <property type="match status" value="1"/>
</dbReference>
<comment type="similarity">
    <text evidence="1 7">Belongs to the endoribonuclease YbeY family.</text>
</comment>
<dbReference type="InterPro" id="IPR020549">
    <property type="entry name" value="YbeY_CS"/>
</dbReference>
<organism evidence="8 9">
    <name type="scientific">Helicobacter cholecystus</name>
    <dbReference type="NCBI Taxonomy" id="45498"/>
    <lineage>
        <taxon>Bacteria</taxon>
        <taxon>Pseudomonadati</taxon>
        <taxon>Campylobacterota</taxon>
        <taxon>Epsilonproteobacteria</taxon>
        <taxon>Campylobacterales</taxon>
        <taxon>Helicobacteraceae</taxon>
        <taxon>Helicobacter</taxon>
    </lineage>
</organism>
<dbReference type="EMBL" id="NXLU01000001">
    <property type="protein sequence ID" value="RDU69942.1"/>
    <property type="molecule type" value="Genomic_DNA"/>
</dbReference>
<evidence type="ECO:0000256" key="4">
    <source>
        <dbReference type="ARBA" id="ARBA00022759"/>
    </source>
</evidence>
<keyword evidence="4 7" id="KW-0255">Endonuclease</keyword>
<dbReference type="InterPro" id="IPR002036">
    <property type="entry name" value="YbeY"/>
</dbReference>
<keyword evidence="7" id="KW-0690">Ribosome biogenesis</keyword>
<evidence type="ECO:0000313" key="8">
    <source>
        <dbReference type="EMBL" id="RDU69942.1"/>
    </source>
</evidence>
<evidence type="ECO:0000256" key="6">
    <source>
        <dbReference type="ARBA" id="ARBA00022833"/>
    </source>
</evidence>
<evidence type="ECO:0000313" key="9">
    <source>
        <dbReference type="Proteomes" id="UP000257067"/>
    </source>
</evidence>
<protein>
    <recommendedName>
        <fullName evidence="7">Endoribonuclease YbeY</fullName>
        <ecNumber evidence="7">3.1.-.-</ecNumber>
    </recommendedName>
</protein>
<dbReference type="Proteomes" id="UP000257067">
    <property type="component" value="Unassembled WGS sequence"/>
</dbReference>
<proteinExistence type="inferred from homology"/>
<feature type="binding site" evidence="7">
    <location>
        <position position="111"/>
    </location>
    <ligand>
        <name>Zn(2+)</name>
        <dbReference type="ChEBI" id="CHEBI:29105"/>
        <note>catalytic</note>
    </ligand>
</feature>
<keyword evidence="5 7" id="KW-0378">Hydrolase</keyword>
<dbReference type="Pfam" id="PF02130">
    <property type="entry name" value="YbeY"/>
    <property type="match status" value="1"/>
</dbReference>
<comment type="function">
    <text evidence="7">Single strand-specific metallo-endoribonuclease involved in late-stage 70S ribosome quality control and in maturation of the 3' terminus of the 16S rRNA.</text>
</comment>
<dbReference type="GO" id="GO:0004521">
    <property type="term" value="F:RNA endonuclease activity"/>
    <property type="evidence" value="ECO:0007669"/>
    <property type="project" value="UniProtKB-UniRule"/>
</dbReference>
<comment type="cofactor">
    <cofactor evidence="7">
        <name>Zn(2+)</name>
        <dbReference type="ChEBI" id="CHEBI:29105"/>
    </cofactor>
    <text evidence="7">Binds 1 zinc ion.</text>
</comment>
<feature type="binding site" evidence="7">
    <location>
        <position position="105"/>
    </location>
    <ligand>
        <name>Zn(2+)</name>
        <dbReference type="ChEBI" id="CHEBI:29105"/>
        <note>catalytic</note>
    </ligand>
</feature>
<dbReference type="RefSeq" id="WP_104723668.1">
    <property type="nucleotide sequence ID" value="NZ_FZNE01000002.1"/>
</dbReference>
<comment type="caution">
    <text evidence="8">The sequence shown here is derived from an EMBL/GenBank/DDBJ whole genome shotgun (WGS) entry which is preliminary data.</text>
</comment>
<dbReference type="OrthoDB" id="9807740at2"/>
<dbReference type="Gene3D" id="3.40.390.30">
    <property type="entry name" value="Metalloproteases ('zincins'), catalytic domain"/>
    <property type="match status" value="1"/>
</dbReference>
<evidence type="ECO:0000256" key="2">
    <source>
        <dbReference type="ARBA" id="ARBA00022722"/>
    </source>
</evidence>
<evidence type="ECO:0000256" key="1">
    <source>
        <dbReference type="ARBA" id="ARBA00010875"/>
    </source>
</evidence>
<keyword evidence="9" id="KW-1185">Reference proteome</keyword>
<comment type="subcellular location">
    <subcellularLocation>
        <location evidence="7">Cytoplasm</location>
    </subcellularLocation>
</comment>
<sequence>MIYFENQSVLELKDLEFEKILEYLHITREVEVYILEDEEMAELNFTHRGKKGITDVLSFPCEEVVEGLPLGSIVMSSTLIEQKAREYAHSLESEATLLFIHALLHLLGYDHEVDNGEHREKEKEIIEHFNLPQSLVIRSNV</sequence>
<dbReference type="GO" id="GO:0006364">
    <property type="term" value="P:rRNA processing"/>
    <property type="evidence" value="ECO:0007669"/>
    <property type="project" value="UniProtKB-UniRule"/>
</dbReference>
<evidence type="ECO:0000256" key="3">
    <source>
        <dbReference type="ARBA" id="ARBA00022723"/>
    </source>
</evidence>
<dbReference type="PANTHER" id="PTHR46986">
    <property type="entry name" value="ENDORIBONUCLEASE YBEY, CHLOROPLASTIC"/>
    <property type="match status" value="1"/>
</dbReference>
<dbReference type="InterPro" id="IPR023091">
    <property type="entry name" value="MetalPrtase_cat_dom_sf_prd"/>
</dbReference>
<dbReference type="NCBIfam" id="TIGR00043">
    <property type="entry name" value="rRNA maturation RNase YbeY"/>
    <property type="match status" value="1"/>
</dbReference>
<name>A0A3D8IXF5_9HELI</name>
<keyword evidence="7" id="KW-0698">rRNA processing</keyword>
<feature type="binding site" evidence="7">
    <location>
        <position position="101"/>
    </location>
    <ligand>
        <name>Zn(2+)</name>
        <dbReference type="ChEBI" id="CHEBI:29105"/>
        <note>catalytic</note>
    </ligand>
</feature>
<keyword evidence="6 7" id="KW-0862">Zinc</keyword>
<keyword evidence="2 7" id="KW-0540">Nuclease</keyword>
<evidence type="ECO:0000256" key="5">
    <source>
        <dbReference type="ARBA" id="ARBA00022801"/>
    </source>
</evidence>
<evidence type="ECO:0000256" key="7">
    <source>
        <dbReference type="HAMAP-Rule" id="MF_00009"/>
    </source>
</evidence>
<keyword evidence="3 7" id="KW-0479">Metal-binding</keyword>